<dbReference type="Proteomes" id="UP000054560">
    <property type="component" value="Unassembled WGS sequence"/>
</dbReference>
<gene>
    <name evidence="2" type="ORF">SARC_15688</name>
</gene>
<dbReference type="STRING" id="667725.A0A0L0F4W1"/>
<evidence type="ECO:0000256" key="1">
    <source>
        <dbReference type="SAM" id="MobiDB-lite"/>
    </source>
</evidence>
<dbReference type="AlphaFoldDB" id="A0A0L0F4W1"/>
<proteinExistence type="predicted"/>
<dbReference type="GeneID" id="25916192"/>
<feature type="non-terminal residue" evidence="2">
    <location>
        <position position="1"/>
    </location>
</feature>
<protein>
    <submittedName>
        <fullName evidence="2">Uncharacterized protein</fullName>
    </submittedName>
</protein>
<accession>A0A0L0F4W1</accession>
<dbReference type="PANTHER" id="PTHR12785">
    <property type="entry name" value="SPLICING FACTOR 3B"/>
    <property type="match status" value="1"/>
</dbReference>
<name>A0A0L0F4W1_9EUKA</name>
<dbReference type="InterPro" id="IPR052584">
    <property type="entry name" value="U2_snRNP_Complex_Component"/>
</dbReference>
<feature type="region of interest" description="Disordered" evidence="1">
    <location>
        <begin position="17"/>
        <end position="36"/>
    </location>
</feature>
<keyword evidence="3" id="KW-1185">Reference proteome</keyword>
<sequence length="74" mass="7686">EAPSLYTVVPEKAATGQGGNLMGSAHTYDMSGTSGKRKADVLDTAGGEGVELALDPTQLGDEEAIRAAYEKKMK</sequence>
<dbReference type="PANTHER" id="PTHR12785:SF6">
    <property type="entry name" value="SPLICING FACTOR 3B SUBUNIT 2"/>
    <property type="match status" value="1"/>
</dbReference>
<dbReference type="eggNOG" id="KOG2330">
    <property type="taxonomic scope" value="Eukaryota"/>
</dbReference>
<feature type="non-terminal residue" evidence="2">
    <location>
        <position position="74"/>
    </location>
</feature>
<evidence type="ECO:0000313" key="3">
    <source>
        <dbReference type="Proteomes" id="UP000054560"/>
    </source>
</evidence>
<dbReference type="EMBL" id="KQ248154">
    <property type="protein sequence ID" value="KNC71770.1"/>
    <property type="molecule type" value="Genomic_DNA"/>
</dbReference>
<organism evidence="2 3">
    <name type="scientific">Sphaeroforma arctica JP610</name>
    <dbReference type="NCBI Taxonomy" id="667725"/>
    <lineage>
        <taxon>Eukaryota</taxon>
        <taxon>Ichthyosporea</taxon>
        <taxon>Ichthyophonida</taxon>
        <taxon>Sphaeroforma</taxon>
    </lineage>
</organism>
<dbReference type="RefSeq" id="XP_014145672.1">
    <property type="nucleotide sequence ID" value="XM_014290197.1"/>
</dbReference>
<evidence type="ECO:0000313" key="2">
    <source>
        <dbReference type="EMBL" id="KNC71770.1"/>
    </source>
</evidence>
<reference evidence="2 3" key="1">
    <citation type="submission" date="2011-02" db="EMBL/GenBank/DDBJ databases">
        <title>The Genome Sequence of Sphaeroforma arctica JP610.</title>
        <authorList>
            <consortium name="The Broad Institute Genome Sequencing Platform"/>
            <person name="Russ C."/>
            <person name="Cuomo C."/>
            <person name="Young S.K."/>
            <person name="Zeng Q."/>
            <person name="Gargeya S."/>
            <person name="Alvarado L."/>
            <person name="Berlin A."/>
            <person name="Chapman S.B."/>
            <person name="Chen Z."/>
            <person name="Freedman E."/>
            <person name="Gellesch M."/>
            <person name="Goldberg J."/>
            <person name="Griggs A."/>
            <person name="Gujja S."/>
            <person name="Heilman E."/>
            <person name="Heiman D."/>
            <person name="Howarth C."/>
            <person name="Mehta T."/>
            <person name="Neiman D."/>
            <person name="Pearson M."/>
            <person name="Roberts A."/>
            <person name="Saif S."/>
            <person name="Shea T."/>
            <person name="Shenoy N."/>
            <person name="Sisk P."/>
            <person name="Stolte C."/>
            <person name="Sykes S."/>
            <person name="White J."/>
            <person name="Yandava C."/>
            <person name="Burger G."/>
            <person name="Gray M.W."/>
            <person name="Holland P.W.H."/>
            <person name="King N."/>
            <person name="Lang F.B.F."/>
            <person name="Roger A.J."/>
            <person name="Ruiz-Trillo I."/>
            <person name="Haas B."/>
            <person name="Nusbaum C."/>
            <person name="Birren B."/>
        </authorList>
    </citation>
    <scope>NUCLEOTIDE SEQUENCE [LARGE SCALE GENOMIC DNA]</scope>
    <source>
        <strain evidence="2 3">JP610</strain>
    </source>
</reference>